<dbReference type="RefSeq" id="WP_169468419.1">
    <property type="nucleotide sequence ID" value="NZ_JABBGG010000011.1"/>
</dbReference>
<evidence type="ECO:0000313" key="3">
    <source>
        <dbReference type="Proteomes" id="UP000583752"/>
    </source>
</evidence>
<accession>A0A848HNK7</accession>
<reference evidence="2 3" key="1">
    <citation type="submission" date="2020-04" db="EMBL/GenBank/DDBJ databases">
        <title>Massilia sp. RP-1-19 isolated from soil.</title>
        <authorList>
            <person name="Dahal R.H."/>
        </authorList>
    </citation>
    <scope>NUCLEOTIDE SEQUENCE [LARGE SCALE GENOMIC DNA]</scope>
    <source>
        <strain evidence="2 3">RP-1-19</strain>
    </source>
</reference>
<protein>
    <submittedName>
        <fullName evidence="2">DUF4224 domain-containing protein</fullName>
    </submittedName>
</protein>
<sequence>MLITDDELYELTGYKSGKGQAEWLRMRGWIFEMNRLGRPKVDREYYRSKMGNQNAEAATVQPNWAAI</sequence>
<dbReference type="Pfam" id="PF13986">
    <property type="entry name" value="DUF4224"/>
    <property type="match status" value="1"/>
</dbReference>
<name>A0A848HNK7_9BURK</name>
<dbReference type="AlphaFoldDB" id="A0A848HNK7"/>
<dbReference type="EMBL" id="JABBGG010000011">
    <property type="protein sequence ID" value="NML62935.1"/>
    <property type="molecule type" value="Genomic_DNA"/>
</dbReference>
<keyword evidence="3" id="KW-1185">Reference proteome</keyword>
<evidence type="ECO:0000313" key="2">
    <source>
        <dbReference type="EMBL" id="NML62935.1"/>
    </source>
</evidence>
<gene>
    <name evidence="2" type="ORF">HHL21_17995</name>
</gene>
<feature type="domain" description="DUF4224" evidence="1">
    <location>
        <begin position="2"/>
        <end position="45"/>
    </location>
</feature>
<evidence type="ECO:0000259" key="1">
    <source>
        <dbReference type="Pfam" id="PF13986"/>
    </source>
</evidence>
<organism evidence="2 3">
    <name type="scientific">Massilia polaris</name>
    <dbReference type="NCBI Taxonomy" id="2728846"/>
    <lineage>
        <taxon>Bacteria</taxon>
        <taxon>Pseudomonadati</taxon>
        <taxon>Pseudomonadota</taxon>
        <taxon>Betaproteobacteria</taxon>
        <taxon>Burkholderiales</taxon>
        <taxon>Oxalobacteraceae</taxon>
        <taxon>Telluria group</taxon>
        <taxon>Massilia</taxon>
    </lineage>
</organism>
<comment type="caution">
    <text evidence="2">The sequence shown here is derived from an EMBL/GenBank/DDBJ whole genome shotgun (WGS) entry which is preliminary data.</text>
</comment>
<proteinExistence type="predicted"/>
<dbReference type="InterPro" id="IPR025319">
    <property type="entry name" value="DUF4224"/>
</dbReference>
<dbReference type="Proteomes" id="UP000583752">
    <property type="component" value="Unassembled WGS sequence"/>
</dbReference>